<evidence type="ECO:0000256" key="2">
    <source>
        <dbReference type="ARBA" id="ARBA00022723"/>
    </source>
</evidence>
<dbReference type="OrthoDB" id="421327at2759"/>
<reference evidence="9 10" key="1">
    <citation type="journal article" date="2019" name="Nat. Ecol. Evol.">
        <title>Megaphylogeny resolves global patterns of mushroom evolution.</title>
        <authorList>
            <person name="Varga T."/>
            <person name="Krizsan K."/>
            <person name="Foldi C."/>
            <person name="Dima B."/>
            <person name="Sanchez-Garcia M."/>
            <person name="Sanchez-Ramirez S."/>
            <person name="Szollosi G.J."/>
            <person name="Szarkandi J.G."/>
            <person name="Papp V."/>
            <person name="Albert L."/>
            <person name="Andreopoulos W."/>
            <person name="Angelini C."/>
            <person name="Antonin V."/>
            <person name="Barry K.W."/>
            <person name="Bougher N.L."/>
            <person name="Buchanan P."/>
            <person name="Buyck B."/>
            <person name="Bense V."/>
            <person name="Catcheside P."/>
            <person name="Chovatia M."/>
            <person name="Cooper J."/>
            <person name="Damon W."/>
            <person name="Desjardin D."/>
            <person name="Finy P."/>
            <person name="Geml J."/>
            <person name="Haridas S."/>
            <person name="Hughes K."/>
            <person name="Justo A."/>
            <person name="Karasinski D."/>
            <person name="Kautmanova I."/>
            <person name="Kiss B."/>
            <person name="Kocsube S."/>
            <person name="Kotiranta H."/>
            <person name="LaButti K.M."/>
            <person name="Lechner B.E."/>
            <person name="Liimatainen K."/>
            <person name="Lipzen A."/>
            <person name="Lukacs Z."/>
            <person name="Mihaltcheva S."/>
            <person name="Morgado L.N."/>
            <person name="Niskanen T."/>
            <person name="Noordeloos M.E."/>
            <person name="Ohm R.A."/>
            <person name="Ortiz-Santana B."/>
            <person name="Ovrebo C."/>
            <person name="Racz N."/>
            <person name="Riley R."/>
            <person name="Savchenko A."/>
            <person name="Shiryaev A."/>
            <person name="Soop K."/>
            <person name="Spirin V."/>
            <person name="Szebenyi C."/>
            <person name="Tomsovsky M."/>
            <person name="Tulloss R.E."/>
            <person name="Uehling J."/>
            <person name="Grigoriev I.V."/>
            <person name="Vagvolgyi C."/>
            <person name="Papp T."/>
            <person name="Martin F.M."/>
            <person name="Miettinen O."/>
            <person name="Hibbett D.S."/>
            <person name="Nagy L.G."/>
        </authorList>
    </citation>
    <scope>NUCLEOTIDE SEQUENCE [LARGE SCALE GENOMIC DNA]</scope>
    <source>
        <strain evidence="9 10">FP101781</strain>
    </source>
</reference>
<comment type="subcellular location">
    <subcellularLocation>
        <location evidence="1">Mitochondrion</location>
    </subcellularLocation>
</comment>
<accession>A0A4Y7TX04</accession>
<evidence type="ECO:0000256" key="1">
    <source>
        <dbReference type="ARBA" id="ARBA00004173"/>
    </source>
</evidence>
<comment type="caution">
    <text evidence="9">The sequence shown here is derived from an EMBL/GenBank/DDBJ whole genome shotgun (WGS) entry which is preliminary data.</text>
</comment>
<evidence type="ECO:0000256" key="5">
    <source>
        <dbReference type="ARBA" id="ARBA00023014"/>
    </source>
</evidence>
<gene>
    <name evidence="9" type="ORF">FA13DRAFT_1760915</name>
</gene>
<feature type="compositionally biased region" description="Basic and acidic residues" evidence="8">
    <location>
        <begin position="599"/>
        <end position="610"/>
    </location>
</feature>
<evidence type="ECO:0000256" key="7">
    <source>
        <dbReference type="ARBA" id="ARBA00045681"/>
    </source>
</evidence>
<keyword evidence="3" id="KW-0809">Transit peptide</keyword>
<sequence>MLSNASRAARLGAQKGYPRLCRRAFGRSCLSRSPQPNASLQLDPSMQSLLQDVDMSLMNHKPKAQPVPRELEALPVEEQEEELEFDEEHVDDSHRKSPAALYGSHGIGAVIVPRQLQSAVTSIIEDSDKSRLHSDAMRLFAKMDSDENTTGWELQLDPKYRSYKQGARHAERDATAFHLEHRMTGNFEPERIIDWGAGSYSGLWASLYAFQKPNEGFVEMNELEAAWSTVKQYIGIEKRVGLVAIGNQLLQDIPVSEELSVEHKKSIKETDYLTREDGQNTLGLSAFVLSSLSNPLQRKQMVKEMWESGAHTLVLIDHDNKAGFEAIAQAREYLLKLGRKELADPEKETLLVRGSHVVAPCSHDRECPLFTGGMTSKLVCGFSQRMQRPAFVRLTKHSKVGHEDVPYSYVVIQRGPRPADPKTSLGRVGLVGKRAIQEQAAKASPLKQLSLFDDPHPVVQPSTSLSAPAAIALQKSSEPAVDLWTTAEMDDTLRREAYYWPRLIVPPLKKSGHVILDSCTSEGKIMRLTIPKSQGKQPYYDARKSSWGDLFPHPPKNAPQERVVIQNKSGKIKAIEREHIGKSRRPEHQKSMYDMVKPSVREAKKDKRKWDRFRKEKVWNVDVE</sequence>
<dbReference type="GO" id="GO:0046872">
    <property type="term" value="F:metal ion binding"/>
    <property type="evidence" value="ECO:0007669"/>
    <property type="project" value="UniProtKB-KW"/>
</dbReference>
<evidence type="ECO:0000313" key="9">
    <source>
        <dbReference type="EMBL" id="TEB38687.1"/>
    </source>
</evidence>
<feature type="compositionally biased region" description="Basic and acidic residues" evidence="8">
    <location>
        <begin position="577"/>
        <end position="591"/>
    </location>
</feature>
<feature type="region of interest" description="Disordered" evidence="8">
    <location>
        <begin position="577"/>
        <end position="610"/>
    </location>
</feature>
<protein>
    <recommendedName>
        <fullName evidence="11">Rsm22-domain-containing protein</fullName>
    </recommendedName>
</protein>
<dbReference type="EMBL" id="QPFP01000002">
    <property type="protein sequence ID" value="TEB38687.1"/>
    <property type="molecule type" value="Genomic_DNA"/>
</dbReference>
<evidence type="ECO:0000256" key="6">
    <source>
        <dbReference type="ARBA" id="ARBA00023128"/>
    </source>
</evidence>
<dbReference type="PIRSF" id="PIRSF007797">
    <property type="entry name" value="RSM22"/>
    <property type="match status" value="1"/>
</dbReference>
<dbReference type="InterPro" id="IPR016522">
    <property type="entry name" value="RSM22_mit_bud"/>
</dbReference>
<dbReference type="PANTHER" id="PTHR13184">
    <property type="entry name" value="37S RIBOSOMAL PROTEIN S22"/>
    <property type="match status" value="1"/>
</dbReference>
<evidence type="ECO:0000256" key="4">
    <source>
        <dbReference type="ARBA" id="ARBA00023004"/>
    </source>
</evidence>
<dbReference type="GO" id="GO:0051536">
    <property type="term" value="F:iron-sulfur cluster binding"/>
    <property type="evidence" value="ECO:0007669"/>
    <property type="project" value="UniProtKB-KW"/>
</dbReference>
<dbReference type="InterPro" id="IPR015324">
    <property type="entry name" value="Ribosomal_Rsm22-like"/>
</dbReference>
<dbReference type="Proteomes" id="UP000298030">
    <property type="component" value="Unassembled WGS sequence"/>
</dbReference>
<dbReference type="AlphaFoldDB" id="A0A4Y7TX04"/>
<evidence type="ECO:0000256" key="8">
    <source>
        <dbReference type="SAM" id="MobiDB-lite"/>
    </source>
</evidence>
<name>A0A4Y7TX04_COPMI</name>
<dbReference type="GO" id="GO:0005763">
    <property type="term" value="C:mitochondrial small ribosomal subunit"/>
    <property type="evidence" value="ECO:0007669"/>
    <property type="project" value="TreeGrafter"/>
</dbReference>
<keyword evidence="10" id="KW-1185">Reference proteome</keyword>
<dbReference type="PANTHER" id="PTHR13184:SF5">
    <property type="entry name" value="METHYLTRANSFERASE-LIKE PROTEIN 17, MITOCHONDRIAL"/>
    <property type="match status" value="1"/>
</dbReference>
<keyword evidence="4" id="KW-0408">Iron</keyword>
<dbReference type="InterPro" id="IPR052571">
    <property type="entry name" value="Mt_RNA_Methyltransferase"/>
</dbReference>
<organism evidence="9 10">
    <name type="scientific">Coprinellus micaceus</name>
    <name type="common">Glistening ink-cap mushroom</name>
    <name type="synonym">Coprinus micaceus</name>
    <dbReference type="NCBI Taxonomy" id="71717"/>
    <lineage>
        <taxon>Eukaryota</taxon>
        <taxon>Fungi</taxon>
        <taxon>Dikarya</taxon>
        <taxon>Basidiomycota</taxon>
        <taxon>Agaricomycotina</taxon>
        <taxon>Agaricomycetes</taxon>
        <taxon>Agaricomycetidae</taxon>
        <taxon>Agaricales</taxon>
        <taxon>Agaricineae</taxon>
        <taxon>Psathyrellaceae</taxon>
        <taxon>Coprinellus</taxon>
    </lineage>
</organism>
<dbReference type="Pfam" id="PF09243">
    <property type="entry name" value="Rsm22"/>
    <property type="match status" value="2"/>
</dbReference>
<keyword evidence="2" id="KW-0479">Metal-binding</keyword>
<keyword evidence="6" id="KW-0496">Mitochondrion</keyword>
<evidence type="ECO:0000313" key="10">
    <source>
        <dbReference type="Proteomes" id="UP000298030"/>
    </source>
</evidence>
<keyword evidence="5" id="KW-0411">Iron-sulfur</keyword>
<dbReference type="GO" id="GO:0008168">
    <property type="term" value="F:methyltransferase activity"/>
    <property type="evidence" value="ECO:0007669"/>
    <property type="project" value="InterPro"/>
</dbReference>
<evidence type="ECO:0000256" key="3">
    <source>
        <dbReference type="ARBA" id="ARBA00022946"/>
    </source>
</evidence>
<evidence type="ECO:0008006" key="11">
    <source>
        <dbReference type="Google" id="ProtNLM"/>
    </source>
</evidence>
<comment type="function">
    <text evidence="7">Mitochondrial ribosome (mitoribosome) assembly factor. Binds at the interface of the head and body domains of the mitochondrial small ribosomal subunit (mt-SSU), occluding the mRNA channel and preventing compaction of the head domain towards the body. Probable inactive methyltransferase: retains the characteristic folding and ability to bind S-adenosyl-L-methionine, but it probably lost its methyltransferase activity.</text>
</comment>
<dbReference type="GO" id="GO:0006412">
    <property type="term" value="P:translation"/>
    <property type="evidence" value="ECO:0007669"/>
    <property type="project" value="InterPro"/>
</dbReference>
<dbReference type="GO" id="GO:0003735">
    <property type="term" value="F:structural constituent of ribosome"/>
    <property type="evidence" value="ECO:0007669"/>
    <property type="project" value="TreeGrafter"/>
</dbReference>
<dbReference type="STRING" id="71717.A0A4Y7TX04"/>
<proteinExistence type="predicted"/>